<protein>
    <submittedName>
        <fullName evidence="8">Putative Zn containing dehydrogenase</fullName>
    </submittedName>
</protein>
<dbReference type="Pfam" id="PF00107">
    <property type="entry name" value="ADH_zinc_N"/>
    <property type="match status" value="1"/>
</dbReference>
<evidence type="ECO:0000256" key="1">
    <source>
        <dbReference type="ARBA" id="ARBA00001947"/>
    </source>
</evidence>
<dbReference type="PANTHER" id="PTHR42813:SF7">
    <property type="entry name" value="ALCOHOL DEHYDROGENASE (ZN-DEPENDENT)-RELATED"/>
    <property type="match status" value="1"/>
</dbReference>
<sequence length="435" mass="46846">MQWHSPPCLLSLAPVHQSEPPRIATRIQQMRAVVFHGIRDIRLDTVPDPTIKNPTDAIVRITSSAICGTDLHMIRGSMPGMVEGTVMGHEGVGVIEEVGSSVRNLRPGQRVVIPSTIACGHCSYCRDGYTAQCDEANPNGHLAGTAFYGGPQQTGPFDGLQAEYARIPHANVNLVPLHPEITDHQAICLSDIASTGWFGADIADIEAGRGKTVLVMGCGPVGLFSILGAWHKGAQRVIAVDRLPDRLDKARELGAETINFDEENPIEAIRELTGGIGPDRAIDVVGVDAFMPTKGPMRVLEKRAEQYAEQVERLAEAGADTNAAHFAAGDAPSLSLEWATEALAKAGTLAIIGVYPQSHNAFPIGTAMNKNITMRMGNANHKKYVQELVELVRRGGLKPEHILSQMEPMTDVIAAYETFDAQNKGWVKVELNPAA</sequence>
<comment type="similarity">
    <text evidence="5">Belongs to the zinc-containing alcohol dehydrogenase family.</text>
</comment>
<dbReference type="AlphaFoldDB" id="Q1YMW5"/>
<accession>Q1YMW5</accession>
<dbReference type="PANTHER" id="PTHR42813">
    <property type="entry name" value="ZINC-TYPE ALCOHOL DEHYDROGENASE-LIKE"/>
    <property type="match status" value="1"/>
</dbReference>
<dbReference type="InterPro" id="IPR013154">
    <property type="entry name" value="ADH-like_N"/>
</dbReference>
<dbReference type="SUPFAM" id="SSF50129">
    <property type="entry name" value="GroES-like"/>
    <property type="match status" value="1"/>
</dbReference>
<dbReference type="Proteomes" id="UP000000321">
    <property type="component" value="Unassembled WGS sequence"/>
</dbReference>
<evidence type="ECO:0000259" key="6">
    <source>
        <dbReference type="Pfam" id="PF00107"/>
    </source>
</evidence>
<dbReference type="Gene3D" id="3.40.50.720">
    <property type="entry name" value="NAD(P)-binding Rossmann-like Domain"/>
    <property type="match status" value="1"/>
</dbReference>
<dbReference type="InterPro" id="IPR013149">
    <property type="entry name" value="ADH-like_C"/>
</dbReference>
<dbReference type="PROSITE" id="PS00059">
    <property type="entry name" value="ADH_ZINC"/>
    <property type="match status" value="1"/>
</dbReference>
<keyword evidence="9" id="KW-1185">Reference proteome</keyword>
<evidence type="ECO:0000256" key="2">
    <source>
        <dbReference type="ARBA" id="ARBA00022723"/>
    </source>
</evidence>
<dbReference type="CDD" id="cd08283">
    <property type="entry name" value="FDH_like_1"/>
    <property type="match status" value="1"/>
</dbReference>
<reference evidence="8 9" key="1">
    <citation type="journal article" date="2008" name="Appl. Environ. Microbiol.">
        <title>Genomic insights into Mn(II) oxidation by the marine alphaproteobacterium Aurantimonas sp. strain SI85-9A1.</title>
        <authorList>
            <person name="Dick G.J."/>
            <person name="Podell S."/>
            <person name="Johnson H.A."/>
            <person name="Rivera-Espinoza Y."/>
            <person name="Bernier-Latmani R."/>
            <person name="McCarthy J.K."/>
            <person name="Torpey J.W."/>
            <person name="Clement B.G."/>
            <person name="Gaasterland T."/>
            <person name="Tebo B.M."/>
        </authorList>
    </citation>
    <scope>NUCLEOTIDE SEQUENCE [LARGE SCALE GENOMIC DNA]</scope>
    <source>
        <strain evidence="8 9">SI85-9A1</strain>
    </source>
</reference>
<evidence type="ECO:0000313" key="8">
    <source>
        <dbReference type="EMBL" id="EAS51266.1"/>
    </source>
</evidence>
<keyword evidence="4" id="KW-0560">Oxidoreductase</keyword>
<dbReference type="Pfam" id="PF08240">
    <property type="entry name" value="ADH_N"/>
    <property type="match status" value="1"/>
</dbReference>
<evidence type="ECO:0000256" key="3">
    <source>
        <dbReference type="ARBA" id="ARBA00022833"/>
    </source>
</evidence>
<name>Q1YMW5_AURMS</name>
<dbReference type="BioCyc" id="AURANTIMONAS:SI859A1_02081-MONOMER"/>
<evidence type="ECO:0000313" key="9">
    <source>
        <dbReference type="Proteomes" id="UP000000321"/>
    </source>
</evidence>
<dbReference type="InterPro" id="IPR011032">
    <property type="entry name" value="GroES-like_sf"/>
</dbReference>
<dbReference type="SUPFAM" id="SSF51735">
    <property type="entry name" value="NAD(P)-binding Rossmann-fold domains"/>
    <property type="match status" value="1"/>
</dbReference>
<organism evidence="8 9">
    <name type="scientific">Aurantimonas manganoxydans (strain ATCC BAA-1229 / DSM 21871 / SI85-9A1)</name>
    <dbReference type="NCBI Taxonomy" id="287752"/>
    <lineage>
        <taxon>Bacteria</taxon>
        <taxon>Pseudomonadati</taxon>
        <taxon>Pseudomonadota</taxon>
        <taxon>Alphaproteobacteria</taxon>
        <taxon>Hyphomicrobiales</taxon>
        <taxon>Aurantimonadaceae</taxon>
        <taxon>Aurantimonas</taxon>
    </lineage>
</organism>
<dbReference type="InterPro" id="IPR036291">
    <property type="entry name" value="NAD(P)-bd_dom_sf"/>
</dbReference>
<dbReference type="InterPro" id="IPR002328">
    <property type="entry name" value="ADH_Zn_CS"/>
</dbReference>
<dbReference type="EMBL" id="AAPJ01000001">
    <property type="protein sequence ID" value="EAS51266.1"/>
    <property type="molecule type" value="Genomic_DNA"/>
</dbReference>
<comment type="cofactor">
    <cofactor evidence="1 5">
        <name>Zn(2+)</name>
        <dbReference type="ChEBI" id="CHEBI:29105"/>
    </cofactor>
</comment>
<gene>
    <name evidence="8" type="ORF">SI859A1_02081</name>
</gene>
<evidence type="ECO:0000256" key="4">
    <source>
        <dbReference type="ARBA" id="ARBA00023002"/>
    </source>
</evidence>
<evidence type="ECO:0000259" key="7">
    <source>
        <dbReference type="Pfam" id="PF08240"/>
    </source>
</evidence>
<feature type="domain" description="Alcohol dehydrogenase-like N-terminal" evidence="7">
    <location>
        <begin position="54"/>
        <end position="175"/>
    </location>
</feature>
<dbReference type="GO" id="GO:0008270">
    <property type="term" value="F:zinc ion binding"/>
    <property type="evidence" value="ECO:0007669"/>
    <property type="project" value="InterPro"/>
</dbReference>
<keyword evidence="3 5" id="KW-0862">Zinc</keyword>
<comment type="caution">
    <text evidence="8">The sequence shown here is derived from an EMBL/GenBank/DDBJ whole genome shotgun (WGS) entry which is preliminary data.</text>
</comment>
<proteinExistence type="inferred from homology"/>
<keyword evidence="2 5" id="KW-0479">Metal-binding</keyword>
<dbReference type="GO" id="GO:0016491">
    <property type="term" value="F:oxidoreductase activity"/>
    <property type="evidence" value="ECO:0007669"/>
    <property type="project" value="UniProtKB-KW"/>
</dbReference>
<evidence type="ECO:0000256" key="5">
    <source>
        <dbReference type="RuleBase" id="RU361277"/>
    </source>
</evidence>
<dbReference type="HOGENOM" id="CLU_026673_11_3_5"/>
<dbReference type="Gene3D" id="3.90.180.10">
    <property type="entry name" value="Medium-chain alcohol dehydrogenases, catalytic domain"/>
    <property type="match status" value="1"/>
</dbReference>
<feature type="domain" description="Alcohol dehydrogenase-like C-terminal" evidence="6">
    <location>
        <begin position="220"/>
        <end position="291"/>
    </location>
</feature>